<evidence type="ECO:0008006" key="3">
    <source>
        <dbReference type="Google" id="ProtNLM"/>
    </source>
</evidence>
<accession>A0A445AZ98</accession>
<dbReference type="Proteomes" id="UP000289738">
    <property type="component" value="Chromosome B01"/>
</dbReference>
<name>A0A445AZ98_ARAHY</name>
<comment type="caution">
    <text evidence="1">The sequence shown here is derived from an EMBL/GenBank/DDBJ whole genome shotgun (WGS) entry which is preliminary data.</text>
</comment>
<organism evidence="1 2">
    <name type="scientific">Arachis hypogaea</name>
    <name type="common">Peanut</name>
    <dbReference type="NCBI Taxonomy" id="3818"/>
    <lineage>
        <taxon>Eukaryota</taxon>
        <taxon>Viridiplantae</taxon>
        <taxon>Streptophyta</taxon>
        <taxon>Embryophyta</taxon>
        <taxon>Tracheophyta</taxon>
        <taxon>Spermatophyta</taxon>
        <taxon>Magnoliopsida</taxon>
        <taxon>eudicotyledons</taxon>
        <taxon>Gunneridae</taxon>
        <taxon>Pentapetalae</taxon>
        <taxon>rosids</taxon>
        <taxon>fabids</taxon>
        <taxon>Fabales</taxon>
        <taxon>Fabaceae</taxon>
        <taxon>Papilionoideae</taxon>
        <taxon>50 kb inversion clade</taxon>
        <taxon>dalbergioids sensu lato</taxon>
        <taxon>Dalbergieae</taxon>
        <taxon>Pterocarpus clade</taxon>
        <taxon>Arachis</taxon>
    </lineage>
</organism>
<sequence>MSLGEYTITLQDVAYQLGLSINDDYELLDVLPPVKCIDKFTVKFTSFQKTFSELFPDPNEKTMKRYAQACLVTSPGYVFTSGGYLSPLGLTYFIGYSVEVGGISSIFERERAQSDAMKADTRLFIWMPYSAIEVVQRVHPRILEPRHTILWRAITSLICFAVSDTTTWGVQHPHQILDIDFLKSKNGRDGDHCFPIIISLGTSVRIIECSIYSSLIPFPI</sequence>
<reference evidence="1 2" key="1">
    <citation type="submission" date="2019-01" db="EMBL/GenBank/DDBJ databases">
        <title>Sequencing of cultivated peanut Arachis hypogaea provides insights into genome evolution and oil improvement.</title>
        <authorList>
            <person name="Chen X."/>
        </authorList>
    </citation>
    <scope>NUCLEOTIDE SEQUENCE [LARGE SCALE GENOMIC DNA]</scope>
    <source>
        <strain evidence="2">cv. Fuhuasheng</strain>
        <tissue evidence="1">Leaves</tissue>
    </source>
</reference>
<evidence type="ECO:0000313" key="1">
    <source>
        <dbReference type="EMBL" id="RYR31738.1"/>
    </source>
</evidence>
<protein>
    <recommendedName>
        <fullName evidence="3">Aminotransferase-like plant mobile domain-containing protein</fullName>
    </recommendedName>
</protein>
<gene>
    <name evidence="1" type="ORF">Ahy_B01g056624</name>
</gene>
<keyword evidence="2" id="KW-1185">Reference proteome</keyword>
<proteinExistence type="predicted"/>
<dbReference type="AlphaFoldDB" id="A0A445AZ98"/>
<evidence type="ECO:0000313" key="2">
    <source>
        <dbReference type="Proteomes" id="UP000289738"/>
    </source>
</evidence>
<dbReference type="EMBL" id="SDMP01000011">
    <property type="protein sequence ID" value="RYR31738.1"/>
    <property type="molecule type" value="Genomic_DNA"/>
</dbReference>